<name>A0ABS3VPM9_MICEH</name>
<dbReference type="InterPro" id="IPR013249">
    <property type="entry name" value="RNA_pol_sigma70_r4_t2"/>
</dbReference>
<evidence type="ECO:0000256" key="1">
    <source>
        <dbReference type="ARBA" id="ARBA00010641"/>
    </source>
</evidence>
<dbReference type="InterPro" id="IPR039425">
    <property type="entry name" value="RNA_pol_sigma-70-like"/>
</dbReference>
<comment type="caution">
    <text evidence="8">The sequence shown here is derived from an EMBL/GenBank/DDBJ whole genome shotgun (WGS) entry which is preliminary data.</text>
</comment>
<evidence type="ECO:0000256" key="4">
    <source>
        <dbReference type="ARBA" id="ARBA00023125"/>
    </source>
</evidence>
<keyword evidence="3" id="KW-0731">Sigma factor</keyword>
<comment type="similarity">
    <text evidence="1">Belongs to the sigma-70 factor family. ECF subfamily.</text>
</comment>
<accession>A0ABS3VPM9</accession>
<sequence length="166" mass="18435">MPDVDGFDEFYRGSRQRLLGYVYVLTGDLAEAQDAVQEAYVRAWQRWSTIGGYEDPEAWTRLVAARIAVSRWRSLRSRARAYLRHGAVETTPAPTGDTVDVVAALRRLPEEQRTAIALYYLLGMPVAEVARETNAPVGTVKARLSRARTALAGLLAVVDLEEARDA</sequence>
<organism evidence="8 9">
    <name type="scientific">Micromonospora echinofusca</name>
    <dbReference type="NCBI Taxonomy" id="47858"/>
    <lineage>
        <taxon>Bacteria</taxon>
        <taxon>Bacillati</taxon>
        <taxon>Actinomycetota</taxon>
        <taxon>Actinomycetes</taxon>
        <taxon>Micromonosporales</taxon>
        <taxon>Micromonosporaceae</taxon>
        <taxon>Micromonospora</taxon>
    </lineage>
</organism>
<dbReference type="Proteomes" id="UP000823521">
    <property type="component" value="Unassembled WGS sequence"/>
</dbReference>
<dbReference type="InterPro" id="IPR036388">
    <property type="entry name" value="WH-like_DNA-bd_sf"/>
</dbReference>
<dbReference type="CDD" id="cd06171">
    <property type="entry name" value="Sigma70_r4"/>
    <property type="match status" value="1"/>
</dbReference>
<reference evidence="8 9" key="1">
    <citation type="submission" date="2019-12" db="EMBL/GenBank/DDBJ databases">
        <title>Whole genome sequencing of endophytic Actinobacterium Micromonospora sp. MPMI6T.</title>
        <authorList>
            <person name="Evv R."/>
            <person name="Podile A.R."/>
        </authorList>
    </citation>
    <scope>NUCLEOTIDE SEQUENCE [LARGE SCALE GENOMIC DNA]</scope>
    <source>
        <strain evidence="8 9">MPMI6</strain>
    </source>
</reference>
<evidence type="ECO:0000256" key="5">
    <source>
        <dbReference type="ARBA" id="ARBA00023163"/>
    </source>
</evidence>
<keyword evidence="2" id="KW-0805">Transcription regulation</keyword>
<evidence type="ECO:0000313" key="8">
    <source>
        <dbReference type="EMBL" id="MBO4206498.1"/>
    </source>
</evidence>
<keyword evidence="4" id="KW-0238">DNA-binding</keyword>
<dbReference type="InterPro" id="IPR013324">
    <property type="entry name" value="RNA_pol_sigma_r3/r4-like"/>
</dbReference>
<dbReference type="SUPFAM" id="SSF88659">
    <property type="entry name" value="Sigma3 and sigma4 domains of RNA polymerase sigma factors"/>
    <property type="match status" value="1"/>
</dbReference>
<protein>
    <submittedName>
        <fullName evidence="8">Sigma-70 family RNA polymerase sigma factor</fullName>
    </submittedName>
</protein>
<dbReference type="SUPFAM" id="SSF88946">
    <property type="entry name" value="Sigma2 domain of RNA polymerase sigma factors"/>
    <property type="match status" value="1"/>
</dbReference>
<dbReference type="InterPro" id="IPR013325">
    <property type="entry name" value="RNA_pol_sigma_r2"/>
</dbReference>
<feature type="domain" description="RNA polymerase sigma factor 70 region 4 type 2" evidence="7">
    <location>
        <begin position="101"/>
        <end position="151"/>
    </location>
</feature>
<gene>
    <name evidence="8" type="ORF">GSF22_10865</name>
</gene>
<dbReference type="RefSeq" id="WP_208813414.1">
    <property type="nucleotide sequence ID" value="NZ_WVUH01000070.1"/>
</dbReference>
<evidence type="ECO:0000259" key="6">
    <source>
        <dbReference type="Pfam" id="PF04542"/>
    </source>
</evidence>
<evidence type="ECO:0000313" key="9">
    <source>
        <dbReference type="Proteomes" id="UP000823521"/>
    </source>
</evidence>
<dbReference type="EMBL" id="WVUH01000070">
    <property type="protein sequence ID" value="MBO4206498.1"/>
    <property type="molecule type" value="Genomic_DNA"/>
</dbReference>
<evidence type="ECO:0000256" key="3">
    <source>
        <dbReference type="ARBA" id="ARBA00023082"/>
    </source>
</evidence>
<evidence type="ECO:0000256" key="2">
    <source>
        <dbReference type="ARBA" id="ARBA00023015"/>
    </source>
</evidence>
<dbReference type="Pfam" id="PF04542">
    <property type="entry name" value="Sigma70_r2"/>
    <property type="match status" value="1"/>
</dbReference>
<feature type="domain" description="RNA polymerase sigma-70 region 2" evidence="6">
    <location>
        <begin position="11"/>
        <end position="76"/>
    </location>
</feature>
<evidence type="ECO:0000259" key="7">
    <source>
        <dbReference type="Pfam" id="PF08281"/>
    </source>
</evidence>
<proteinExistence type="inferred from homology"/>
<keyword evidence="5" id="KW-0804">Transcription</keyword>
<dbReference type="NCBIfam" id="TIGR02937">
    <property type="entry name" value="sigma70-ECF"/>
    <property type="match status" value="1"/>
</dbReference>
<dbReference type="InterPro" id="IPR014284">
    <property type="entry name" value="RNA_pol_sigma-70_dom"/>
</dbReference>
<dbReference type="Gene3D" id="1.10.10.10">
    <property type="entry name" value="Winged helix-like DNA-binding domain superfamily/Winged helix DNA-binding domain"/>
    <property type="match status" value="1"/>
</dbReference>
<dbReference type="PANTHER" id="PTHR43133:SF50">
    <property type="entry name" value="ECF RNA POLYMERASE SIGMA FACTOR SIGM"/>
    <property type="match status" value="1"/>
</dbReference>
<dbReference type="Pfam" id="PF08281">
    <property type="entry name" value="Sigma70_r4_2"/>
    <property type="match status" value="1"/>
</dbReference>
<dbReference type="Gene3D" id="1.10.1740.10">
    <property type="match status" value="1"/>
</dbReference>
<dbReference type="InterPro" id="IPR007627">
    <property type="entry name" value="RNA_pol_sigma70_r2"/>
</dbReference>
<keyword evidence="9" id="KW-1185">Reference proteome</keyword>
<dbReference type="PANTHER" id="PTHR43133">
    <property type="entry name" value="RNA POLYMERASE ECF-TYPE SIGMA FACTO"/>
    <property type="match status" value="1"/>
</dbReference>